<gene>
    <name evidence="1" type="ORF">BDBG_05125</name>
</gene>
<proteinExistence type="predicted"/>
<protein>
    <submittedName>
        <fullName evidence="1">Uncharacterized protein</fullName>
    </submittedName>
</protein>
<keyword evidence="2" id="KW-1185">Reference proteome</keyword>
<reference evidence="2" key="1">
    <citation type="journal article" date="2015" name="PLoS Genet.">
        <title>The dynamic genome and transcriptome of the human fungal pathogen Blastomyces and close relative Emmonsia.</title>
        <authorList>
            <person name="Munoz J.F."/>
            <person name="Gauthier G.M."/>
            <person name="Desjardins C.A."/>
            <person name="Gallo J.E."/>
            <person name="Holder J."/>
            <person name="Sullivan T.D."/>
            <person name="Marty A.J."/>
            <person name="Carmen J.C."/>
            <person name="Chen Z."/>
            <person name="Ding L."/>
            <person name="Gujja S."/>
            <person name="Magrini V."/>
            <person name="Misas E."/>
            <person name="Mitreva M."/>
            <person name="Priest M."/>
            <person name="Saif S."/>
            <person name="Whiston E.A."/>
            <person name="Young S."/>
            <person name="Zeng Q."/>
            <person name="Goldman W.E."/>
            <person name="Mardis E.R."/>
            <person name="Taylor J.W."/>
            <person name="McEwen J.G."/>
            <person name="Clay O.K."/>
            <person name="Klein B.S."/>
            <person name="Cuomo C.A."/>
        </authorList>
    </citation>
    <scope>NUCLEOTIDE SEQUENCE [LARGE SCALE GENOMIC DNA]</scope>
    <source>
        <strain evidence="2">SLH14081</strain>
    </source>
</reference>
<dbReference type="RefSeq" id="XP_002624356.1">
    <property type="nucleotide sequence ID" value="XM_002624310.2"/>
</dbReference>
<dbReference type="GeneID" id="8509473"/>
<dbReference type="KEGG" id="bgh:BDBG_05125"/>
<dbReference type="AlphaFoldDB" id="A0A179USB8"/>
<name>A0A179USB8_BLAGS</name>
<evidence type="ECO:0000313" key="1">
    <source>
        <dbReference type="EMBL" id="OAT09322.1"/>
    </source>
</evidence>
<sequence length="193" mass="21095">MSAREHPSRFLQVGLKYGHASYGPTRDIGTQARTLMIRATKHSTPFQVGKMAEGRQQDSVHVVAPREWLDALDGGETARLDAALVGWRFRLDVVVGRGWVCGREKKSVGQPQLSQPPLFGLSALSSSGVPSQPHIDVTKQTTSEQLSDYSCYNYSLHTAPTTPPPGGSKQLAWHCCPFLVSADYAKYIADTPN</sequence>
<organism evidence="1 2">
    <name type="scientific">Blastomyces gilchristii (strain SLH14081)</name>
    <name type="common">Blastomyces dermatitidis</name>
    <dbReference type="NCBI Taxonomy" id="559298"/>
    <lineage>
        <taxon>Eukaryota</taxon>
        <taxon>Fungi</taxon>
        <taxon>Dikarya</taxon>
        <taxon>Ascomycota</taxon>
        <taxon>Pezizomycotina</taxon>
        <taxon>Eurotiomycetes</taxon>
        <taxon>Eurotiomycetidae</taxon>
        <taxon>Onygenales</taxon>
        <taxon>Ajellomycetaceae</taxon>
        <taxon>Blastomyces</taxon>
    </lineage>
</organism>
<accession>A0A179USB8</accession>
<dbReference type="Proteomes" id="UP000002038">
    <property type="component" value="Unassembled WGS sequence"/>
</dbReference>
<dbReference type="VEuPathDB" id="FungiDB:BDBG_05125"/>
<evidence type="ECO:0000313" key="2">
    <source>
        <dbReference type="Proteomes" id="UP000002038"/>
    </source>
</evidence>
<dbReference type="EMBL" id="GG657457">
    <property type="protein sequence ID" value="OAT09322.1"/>
    <property type="molecule type" value="Genomic_DNA"/>
</dbReference>